<dbReference type="RefSeq" id="WP_112218970.1">
    <property type="nucleotide sequence ID" value="NZ_MVJN01000003.1"/>
</dbReference>
<comment type="caution">
    <text evidence="1">The sequence shown here is derived from an EMBL/GenBank/DDBJ whole genome shotgun (WGS) entry which is preliminary data.</text>
</comment>
<dbReference type="EMBL" id="MVJN01000003">
    <property type="protein sequence ID" value="RAP37613.1"/>
    <property type="molecule type" value="Genomic_DNA"/>
</dbReference>
<evidence type="ECO:0000313" key="1">
    <source>
        <dbReference type="EMBL" id="RAP37613.1"/>
    </source>
</evidence>
<sequence>MTLLNTRDYTGYSESSLEEAIAQALAKSGKDHDQVKIIETRSAQPQDNKRYYQATLSTFSEY</sequence>
<dbReference type="InterPro" id="IPR036694">
    <property type="entry name" value="Dodecin-like_sf"/>
</dbReference>
<evidence type="ECO:0000313" key="2">
    <source>
        <dbReference type="Proteomes" id="UP000249458"/>
    </source>
</evidence>
<reference evidence="1 2" key="1">
    <citation type="submission" date="2017-02" db="EMBL/GenBank/DDBJ databases">
        <title>Legionella quilivanii strain from human: case report and whole genome sequencing analysis.</title>
        <authorList>
            <person name="Lalancette C."/>
            <person name="Leduc J.-M."/>
            <person name="Levesque S."/>
            <person name="Fournier E."/>
            <person name="Saoud J."/>
            <person name="Faucher S.P."/>
            <person name="Bernard K."/>
            <person name="Martineau C."/>
            <person name="Longtin J."/>
        </authorList>
    </citation>
    <scope>NUCLEOTIDE SEQUENCE [LARGE SCALE GENOMIC DNA]</scope>
    <source>
        <strain evidence="1 2">ID143958</strain>
    </source>
</reference>
<accession>A0A364LLJ9</accession>
<dbReference type="SUPFAM" id="SSF89807">
    <property type="entry name" value="Dodecin-like"/>
    <property type="match status" value="1"/>
</dbReference>
<name>A0A364LLJ9_9GAMM</name>
<dbReference type="AlphaFoldDB" id="A0A364LLJ9"/>
<proteinExistence type="predicted"/>
<dbReference type="Proteomes" id="UP000249458">
    <property type="component" value="Unassembled WGS sequence"/>
</dbReference>
<gene>
    <name evidence="1" type="ORF">B1207_05430</name>
</gene>
<protein>
    <submittedName>
        <fullName evidence="1">Uncharacterized protein</fullName>
    </submittedName>
</protein>
<organism evidence="1 2">
    <name type="scientific">Legionella quinlivanii</name>
    <dbReference type="NCBI Taxonomy" id="45073"/>
    <lineage>
        <taxon>Bacteria</taxon>
        <taxon>Pseudomonadati</taxon>
        <taxon>Pseudomonadota</taxon>
        <taxon>Gammaproteobacteria</taxon>
        <taxon>Legionellales</taxon>
        <taxon>Legionellaceae</taxon>
        <taxon>Legionella</taxon>
    </lineage>
</organism>